<protein>
    <submittedName>
        <fullName evidence="1">Uncharacterized protein</fullName>
    </submittedName>
</protein>
<dbReference type="AlphaFoldDB" id="A0A812YQM0"/>
<keyword evidence="2" id="KW-1185">Reference proteome</keyword>
<dbReference type="OrthoDB" id="418231at2759"/>
<sequence length="136" mass="14162">MAEPVTLQVEVPEGIGPGANFNVSTPDGQVLQLTCPDEVGPGMLVSFSYYPLEEKLEDSATGVDIHEDDRARLEEGAAIAAARQEELSAQGVVMAVPPPPTGEFAGFSYAAASFAAGQNAIVTRSSGEESGCYILE</sequence>
<reference evidence="1" key="1">
    <citation type="submission" date="2021-02" db="EMBL/GenBank/DDBJ databases">
        <authorList>
            <person name="Dougan E. K."/>
            <person name="Rhodes N."/>
            <person name="Thang M."/>
            <person name="Chan C."/>
        </authorList>
    </citation>
    <scope>NUCLEOTIDE SEQUENCE</scope>
</reference>
<dbReference type="Proteomes" id="UP000649617">
    <property type="component" value="Unassembled WGS sequence"/>
</dbReference>
<comment type="caution">
    <text evidence="1">The sequence shown here is derived from an EMBL/GenBank/DDBJ whole genome shotgun (WGS) entry which is preliminary data.</text>
</comment>
<proteinExistence type="predicted"/>
<evidence type="ECO:0000313" key="2">
    <source>
        <dbReference type="Proteomes" id="UP000649617"/>
    </source>
</evidence>
<gene>
    <name evidence="1" type="ORF">SPIL2461_LOCUS23368</name>
</gene>
<dbReference type="EMBL" id="CAJNIZ010048194">
    <property type="protein sequence ID" value="CAE7784409.1"/>
    <property type="molecule type" value="Genomic_DNA"/>
</dbReference>
<feature type="non-terminal residue" evidence="1">
    <location>
        <position position="1"/>
    </location>
</feature>
<name>A0A812YQM0_SYMPI</name>
<evidence type="ECO:0000313" key="1">
    <source>
        <dbReference type="EMBL" id="CAE7784409.1"/>
    </source>
</evidence>
<accession>A0A812YQM0</accession>
<organism evidence="1 2">
    <name type="scientific">Symbiodinium pilosum</name>
    <name type="common">Dinoflagellate</name>
    <dbReference type="NCBI Taxonomy" id="2952"/>
    <lineage>
        <taxon>Eukaryota</taxon>
        <taxon>Sar</taxon>
        <taxon>Alveolata</taxon>
        <taxon>Dinophyceae</taxon>
        <taxon>Suessiales</taxon>
        <taxon>Symbiodiniaceae</taxon>
        <taxon>Symbiodinium</taxon>
    </lineage>
</organism>